<dbReference type="KEGG" id="scou:SCORR_v1c02750"/>
<keyword evidence="1" id="KW-0812">Transmembrane</keyword>
<keyword evidence="1" id="KW-1133">Transmembrane helix</keyword>
<dbReference type="EMBL" id="CP022535">
    <property type="protein sequence ID" value="ASP28049.1"/>
    <property type="molecule type" value="Genomic_DNA"/>
</dbReference>
<evidence type="ECO:0000313" key="3">
    <source>
        <dbReference type="Proteomes" id="UP000203229"/>
    </source>
</evidence>
<accession>A0A222ENH4</accession>
<proteinExistence type="predicted"/>
<feature type="transmembrane region" description="Helical" evidence="1">
    <location>
        <begin position="6"/>
        <end position="29"/>
    </location>
</feature>
<keyword evidence="3" id="KW-1185">Reference proteome</keyword>
<gene>
    <name evidence="2" type="ORF">SCORR_v1c02750</name>
</gene>
<dbReference type="RefSeq" id="WP_094048432.1">
    <property type="nucleotide sequence ID" value="NZ_CP022535.1"/>
</dbReference>
<dbReference type="Proteomes" id="UP000203229">
    <property type="component" value="Chromosome"/>
</dbReference>
<dbReference type="AlphaFoldDB" id="A0A222ENH4"/>
<sequence>MISLQTLVLDILSILGIIFVIFIPLYFYFIQGRVLNGRLHTKIDGEKLFEKLKTDLRLSRISGIDKKRLYFDYDYAATIFRGSMEYNAREVVWFFNEYYAKIYIKKSILKKAFTHILIWLIFLGVVLGGVELDALLWLFNIKSMSSDSGIVSTSILFIFATAFCGLIKYLEFNRVKRVINDEVRQINLAKKEKVWKDYKLIYFISIGTWALGFIFIFISMIVK</sequence>
<feature type="transmembrane region" description="Helical" evidence="1">
    <location>
        <begin position="200"/>
        <end position="222"/>
    </location>
</feature>
<keyword evidence="1" id="KW-0472">Membrane</keyword>
<dbReference type="OrthoDB" id="388946at2"/>
<evidence type="ECO:0000256" key="1">
    <source>
        <dbReference type="SAM" id="Phobius"/>
    </source>
</evidence>
<evidence type="ECO:0000313" key="2">
    <source>
        <dbReference type="EMBL" id="ASP28049.1"/>
    </source>
</evidence>
<protein>
    <submittedName>
        <fullName evidence="2">Uncharacterized protein</fullName>
    </submittedName>
</protein>
<organism evidence="2 3">
    <name type="scientific">Spiroplasma corruscae</name>
    <dbReference type="NCBI Taxonomy" id="216934"/>
    <lineage>
        <taxon>Bacteria</taxon>
        <taxon>Bacillati</taxon>
        <taxon>Mycoplasmatota</taxon>
        <taxon>Mollicutes</taxon>
        <taxon>Entomoplasmatales</taxon>
        <taxon>Spiroplasmataceae</taxon>
        <taxon>Spiroplasma</taxon>
    </lineage>
</organism>
<feature type="transmembrane region" description="Helical" evidence="1">
    <location>
        <begin position="150"/>
        <end position="170"/>
    </location>
</feature>
<feature type="transmembrane region" description="Helical" evidence="1">
    <location>
        <begin position="112"/>
        <end position="130"/>
    </location>
</feature>
<name>A0A222ENH4_9MOLU</name>
<reference evidence="2 3" key="1">
    <citation type="submission" date="2017-07" db="EMBL/GenBank/DDBJ databases">
        <title>Complete genome sequence of Spiroplasma corruscae EC-1 (DSM 19793).</title>
        <authorList>
            <person name="Tsai Y.-M."/>
            <person name="Lo W.-S."/>
            <person name="Kuo C.-H."/>
        </authorList>
    </citation>
    <scope>NUCLEOTIDE SEQUENCE [LARGE SCALE GENOMIC DNA]</scope>
    <source>
        <strain evidence="2 3">EC-1</strain>
    </source>
</reference>